<keyword evidence="3" id="KW-1185">Reference proteome</keyword>
<dbReference type="Proteomes" id="UP001330827">
    <property type="component" value="Chromosome"/>
</dbReference>
<protein>
    <recommendedName>
        <fullName evidence="4">CARDB protein</fullName>
    </recommendedName>
</protein>
<feature type="region of interest" description="Disordered" evidence="1">
    <location>
        <begin position="77"/>
        <end position="124"/>
    </location>
</feature>
<evidence type="ECO:0000313" key="3">
    <source>
        <dbReference type="Proteomes" id="UP001330827"/>
    </source>
</evidence>
<sequence>MRLAKPHGLFTAVHTNGPLERKLVRIPDSPKVRSTMFLPAVESPDSHGRMKRRGSAVALIAAVLASIPLVAGCGDTQATSAPASNSSARAGSSGSADSATEERVSNAAQEVPASPKPSSTGAAGQNFQDVIASKGDVKVYAPIRAGAKLTVPVEIVNTGKDRALYEVDIRVEGSGGFRATGRVTTDVVGVYPGGSWPVEVEVSDAGKPVPENPQVTITRISRDEFK</sequence>
<gene>
    <name evidence="2" type="ORF">OIE64_26690</name>
</gene>
<organism evidence="2 3">
    <name type="scientific">Streptomyces brevispora</name>
    <dbReference type="NCBI Taxonomy" id="887462"/>
    <lineage>
        <taxon>Bacteria</taxon>
        <taxon>Bacillati</taxon>
        <taxon>Actinomycetota</taxon>
        <taxon>Actinomycetes</taxon>
        <taxon>Kitasatosporales</taxon>
        <taxon>Streptomycetaceae</taxon>
        <taxon>Streptomyces</taxon>
    </lineage>
</organism>
<reference evidence="2 3" key="1">
    <citation type="submission" date="2022-10" db="EMBL/GenBank/DDBJ databases">
        <title>The complete genomes of actinobacterial strains from the NBC collection.</title>
        <authorList>
            <person name="Joergensen T.S."/>
            <person name="Alvarez Arevalo M."/>
            <person name="Sterndorff E.B."/>
            <person name="Faurdal D."/>
            <person name="Vuksanovic O."/>
            <person name="Mourched A.-S."/>
            <person name="Charusanti P."/>
            <person name="Shaw S."/>
            <person name="Blin K."/>
            <person name="Weber T."/>
        </authorList>
    </citation>
    <scope>NUCLEOTIDE SEQUENCE [LARGE SCALE GENOMIC DNA]</scope>
    <source>
        <strain evidence="2 3">NBC 01769</strain>
    </source>
</reference>
<accession>A0ABZ1G843</accession>
<evidence type="ECO:0000313" key="2">
    <source>
        <dbReference type="EMBL" id="WSC16060.1"/>
    </source>
</evidence>
<evidence type="ECO:0000256" key="1">
    <source>
        <dbReference type="SAM" id="MobiDB-lite"/>
    </source>
</evidence>
<name>A0ABZ1G843_9ACTN</name>
<feature type="compositionally biased region" description="Low complexity" evidence="1">
    <location>
        <begin position="78"/>
        <end position="98"/>
    </location>
</feature>
<evidence type="ECO:0008006" key="4">
    <source>
        <dbReference type="Google" id="ProtNLM"/>
    </source>
</evidence>
<dbReference type="RefSeq" id="WP_326595071.1">
    <property type="nucleotide sequence ID" value="NZ_CP109114.1"/>
</dbReference>
<dbReference type="EMBL" id="CP109114">
    <property type="protein sequence ID" value="WSC16060.1"/>
    <property type="molecule type" value="Genomic_DNA"/>
</dbReference>
<proteinExistence type="predicted"/>